<evidence type="ECO:0000313" key="2">
    <source>
        <dbReference type="Proteomes" id="UP000276588"/>
    </source>
</evidence>
<dbReference type="EMBL" id="QKNY01000003">
    <property type="protein sequence ID" value="RJX44734.1"/>
    <property type="molecule type" value="Genomic_DNA"/>
</dbReference>
<evidence type="ECO:0000313" key="1">
    <source>
        <dbReference type="EMBL" id="RJX44734.1"/>
    </source>
</evidence>
<name>A0A3A6PZN9_9EURY</name>
<sequence length="300" mass="33258">MQIGWDTADYFHLTIGQLMKRRNALLGLGALATGSGAISTTASIVNSIETTSELGIVVRPRVEVRAGKAFNDDGSVKSRYQSHYLPYDSNSSFFDDTSDTLDNIDKSELPVATVNRRDQYVNENVKLQVAFDLRRDSDTFRFENILEVENYGGESQKIGIAYDRTDTTYDPNGQYGEQVTLGGSVDNSDLTGHDVRWVYSFIVPDRFTDTGPTKISPAYNDSDSDDGMDDPNRYFSLGPGETVQLDLKINLGNYLRILSNPIDPRKGIESQIDKTPSFAGTTDLVEMLDAITIQTDEAEN</sequence>
<comment type="caution">
    <text evidence="1">The sequence shown here is derived from an EMBL/GenBank/DDBJ whole genome shotgun (WGS) entry which is preliminary data.</text>
</comment>
<organism evidence="1 2">
    <name type="scientific">Halonotius aquaticus</name>
    <dbReference type="NCBI Taxonomy" id="2216978"/>
    <lineage>
        <taxon>Archaea</taxon>
        <taxon>Methanobacteriati</taxon>
        <taxon>Methanobacteriota</taxon>
        <taxon>Stenosarchaea group</taxon>
        <taxon>Halobacteria</taxon>
        <taxon>Halobacteriales</taxon>
        <taxon>Haloferacaceae</taxon>
        <taxon>Halonotius</taxon>
    </lineage>
</organism>
<keyword evidence="2" id="KW-1185">Reference proteome</keyword>
<accession>A0A3A6PZN9</accession>
<reference evidence="1 2" key="1">
    <citation type="submission" date="2018-06" db="EMBL/GenBank/DDBJ databases">
        <title>Halonotius sp. F13-13 a new haloarchaeeon isolated from a solar saltern from Isla Cristina, Huelva, Spain.</title>
        <authorList>
            <person name="Duran-Viseras A."/>
            <person name="Sanchez-Porro C."/>
            <person name="Ventosa A."/>
        </authorList>
    </citation>
    <scope>NUCLEOTIDE SEQUENCE [LARGE SCALE GENOMIC DNA]</scope>
    <source>
        <strain evidence="1 2">F13-13</strain>
    </source>
</reference>
<protein>
    <submittedName>
        <fullName evidence="1">Uncharacterized protein</fullName>
    </submittedName>
</protein>
<proteinExistence type="predicted"/>
<dbReference type="Proteomes" id="UP000276588">
    <property type="component" value="Unassembled WGS sequence"/>
</dbReference>
<gene>
    <name evidence="1" type="ORF">DM826_01090</name>
</gene>
<dbReference type="AlphaFoldDB" id="A0A3A6PZN9"/>